<dbReference type="AlphaFoldDB" id="A0A7L9RTP9"/>
<keyword evidence="2" id="KW-1185">Reference proteome</keyword>
<accession>A0A7L9RTP9</accession>
<dbReference type="RefSeq" id="WP_350332537.1">
    <property type="nucleotide sequence ID" value="NZ_CP054719.1"/>
</dbReference>
<sequence length="152" mass="17712">MSHPYTGQKKIKEIIYRVLEPTLDQQGWYLSKIMMNWETLITPQWKDHIWPTRYVPNFKDRSTGTLHVKVSHMGMQQVQFTKGFLIEKFNLFLGCPAVQDIKPQLWHQSQPTAVLPNKLKSHIVLPKPVIENISDANLKDALEDLGHILRTK</sequence>
<organism evidence="1 2">
    <name type="scientific">Candidatus Bodocaedibacter vickermanii</name>
    <dbReference type="NCBI Taxonomy" id="2741701"/>
    <lineage>
        <taxon>Bacteria</taxon>
        <taxon>Pseudomonadati</taxon>
        <taxon>Pseudomonadota</taxon>
        <taxon>Alphaproteobacteria</taxon>
        <taxon>Holosporales</taxon>
        <taxon>Candidatus Paracaedibacteraceae</taxon>
        <taxon>Candidatus Bodocaedibacter</taxon>
    </lineage>
</organism>
<protein>
    <submittedName>
        <fullName evidence="1">DUF721 domain-containing protein</fullName>
    </submittedName>
</protein>
<reference evidence="1 2" key="1">
    <citation type="submission" date="2020-06" db="EMBL/GenBank/DDBJ databases">
        <title>The endosymbiont of the kinetoplastid Bodo saltans is a Paracaedibacter-like alpha-proteobacterium possessing a putative toxin-antitoxin system.</title>
        <authorList>
            <person name="Midha S."/>
            <person name="Rigden D.J."/>
            <person name="Siozios S."/>
            <person name="Hurst G.D.D."/>
            <person name="Jackson A.P."/>
        </authorList>
    </citation>
    <scope>NUCLEOTIDE SEQUENCE [LARGE SCALE GENOMIC DNA]</scope>
    <source>
        <strain evidence="1">Lake Konstanz</strain>
    </source>
</reference>
<dbReference type="Proteomes" id="UP000594001">
    <property type="component" value="Chromosome"/>
</dbReference>
<name>A0A7L9RTP9_9PROT</name>
<dbReference type="KEGG" id="pbal:CPBP_00564"/>
<evidence type="ECO:0000313" key="1">
    <source>
        <dbReference type="EMBL" id="QOL19795.1"/>
    </source>
</evidence>
<dbReference type="EMBL" id="CP054719">
    <property type="protein sequence ID" value="QOL19795.1"/>
    <property type="molecule type" value="Genomic_DNA"/>
</dbReference>
<gene>
    <name evidence="1" type="ORF">CPBP_00564</name>
</gene>
<evidence type="ECO:0000313" key="2">
    <source>
        <dbReference type="Proteomes" id="UP000594001"/>
    </source>
</evidence>
<proteinExistence type="predicted"/>
<dbReference type="Pfam" id="PF05258">
    <property type="entry name" value="DciA"/>
    <property type="match status" value="1"/>
</dbReference>
<dbReference type="InterPro" id="IPR007922">
    <property type="entry name" value="DciA-like"/>
</dbReference>